<feature type="region of interest" description="Disordered" evidence="2">
    <location>
        <begin position="325"/>
        <end position="421"/>
    </location>
</feature>
<dbReference type="InterPro" id="IPR050922">
    <property type="entry name" value="LytR/CpsA/Psr_CW_biosynth"/>
</dbReference>
<dbReference type="Proteomes" id="UP001208017">
    <property type="component" value="Unassembled WGS sequence"/>
</dbReference>
<dbReference type="EMBL" id="JAPMLT010000007">
    <property type="protein sequence ID" value="MCX7570967.1"/>
    <property type="molecule type" value="Genomic_DNA"/>
</dbReference>
<dbReference type="Pfam" id="PF03816">
    <property type="entry name" value="LytR_cpsA_psr"/>
    <property type="match status" value="1"/>
</dbReference>
<dbReference type="Gene3D" id="3.40.630.190">
    <property type="entry name" value="LCP protein"/>
    <property type="match status" value="1"/>
</dbReference>
<dbReference type="PANTHER" id="PTHR33392:SF6">
    <property type="entry name" value="POLYISOPRENYL-TEICHOIC ACID--PEPTIDOGLYCAN TEICHOIC ACID TRANSFERASE TAGU"/>
    <property type="match status" value="1"/>
</dbReference>
<keyword evidence="3" id="KW-0472">Membrane</keyword>
<gene>
    <name evidence="5" type="ORF">OS242_13540</name>
</gene>
<dbReference type="RefSeq" id="WP_267152211.1">
    <property type="nucleotide sequence ID" value="NZ_JAPMLT010000007.1"/>
</dbReference>
<keyword evidence="3" id="KW-0812">Transmembrane</keyword>
<evidence type="ECO:0000256" key="1">
    <source>
        <dbReference type="ARBA" id="ARBA00006068"/>
    </source>
</evidence>
<feature type="transmembrane region" description="Helical" evidence="3">
    <location>
        <begin position="24"/>
        <end position="45"/>
    </location>
</feature>
<feature type="domain" description="Cell envelope-related transcriptional attenuator" evidence="4">
    <location>
        <begin position="93"/>
        <end position="240"/>
    </location>
</feature>
<evidence type="ECO:0000313" key="6">
    <source>
        <dbReference type="Proteomes" id="UP001208017"/>
    </source>
</evidence>
<keyword evidence="3" id="KW-1133">Transmembrane helix</keyword>
<comment type="similarity">
    <text evidence="1">Belongs to the LytR/CpsA/Psr (LCP) family.</text>
</comment>
<dbReference type="PANTHER" id="PTHR33392">
    <property type="entry name" value="POLYISOPRENYL-TEICHOIC ACID--PEPTIDOGLYCAN TEICHOIC ACID TRANSFERASE TAGU"/>
    <property type="match status" value="1"/>
</dbReference>
<reference evidence="5 6" key="1">
    <citation type="submission" date="2022-11" db="EMBL/GenBank/DDBJ databases">
        <title>Study of microbial diversity in lake waters.</title>
        <authorList>
            <person name="Zhang J."/>
        </authorList>
    </citation>
    <scope>NUCLEOTIDE SEQUENCE [LARGE SCALE GENOMIC DNA]</scope>
    <source>
        <strain evidence="5 6">DT12</strain>
    </source>
</reference>
<sequence length="461" mass="50575">MQSRRDRTRPGSGQKKKFWQSRKFRWGLGIFLVLLLVIGLVYAYYINNFLNQIQVPKNPDQREVKEVEKWSGTDPVNIVLFGVDNRDNDKNPRSDSILIASIDPVTKKAKVMSVMRDTWVQIPEGYGKEKINAAFALGGPDLAIKTLKEFLQIPIHYYVKTDFQGFIGIVDALGGVEIDVEKPLHYNDDGVYDINLKQGLQRLDGQHALMYVRFRYDAMADFARTERQRKFLEAVANEISSPATLLKVPKLLEAIGPYIETNISKSDMVKLGMLAREVDSSALESMQVPPMETLREGTAGGGQSVLIPNIYETQVKVYEFLGLDPSKLDKTPNNQPSEYYQPEPVVPDNPKIEPDTPTPTVPETKEPTPGTGTGGTKTPGTGTGTTPGTGGGTTTPGTGGGTTTPGTGGRDKHFQVGHGQAWDARSRGGQFCVGVDAGAADGDVARRHCWRRAVGVDSEHL</sequence>
<comment type="caution">
    <text evidence="5">The sequence shown here is derived from an EMBL/GenBank/DDBJ whole genome shotgun (WGS) entry which is preliminary data.</text>
</comment>
<keyword evidence="6" id="KW-1185">Reference proteome</keyword>
<proteinExistence type="inferred from homology"/>
<evidence type="ECO:0000256" key="3">
    <source>
        <dbReference type="SAM" id="Phobius"/>
    </source>
</evidence>
<evidence type="ECO:0000313" key="5">
    <source>
        <dbReference type="EMBL" id="MCX7570967.1"/>
    </source>
</evidence>
<feature type="compositionally biased region" description="Gly residues" evidence="2">
    <location>
        <begin position="371"/>
        <end position="408"/>
    </location>
</feature>
<dbReference type="InterPro" id="IPR004474">
    <property type="entry name" value="LytR_CpsA_psr"/>
</dbReference>
<organism evidence="5 6">
    <name type="scientific">Tumebacillus lacus</name>
    <dbReference type="NCBI Taxonomy" id="2995335"/>
    <lineage>
        <taxon>Bacteria</taxon>
        <taxon>Bacillati</taxon>
        <taxon>Bacillota</taxon>
        <taxon>Bacilli</taxon>
        <taxon>Bacillales</taxon>
        <taxon>Alicyclobacillaceae</taxon>
        <taxon>Tumebacillus</taxon>
    </lineage>
</organism>
<dbReference type="NCBIfam" id="TIGR00350">
    <property type="entry name" value="lytR_cpsA_psr"/>
    <property type="match status" value="1"/>
</dbReference>
<evidence type="ECO:0000256" key="2">
    <source>
        <dbReference type="SAM" id="MobiDB-lite"/>
    </source>
</evidence>
<protein>
    <submittedName>
        <fullName evidence="5">LCP family protein</fullName>
    </submittedName>
</protein>
<name>A0ABT3X549_9BACL</name>
<accession>A0ABT3X549</accession>
<evidence type="ECO:0000259" key="4">
    <source>
        <dbReference type="Pfam" id="PF03816"/>
    </source>
</evidence>